<dbReference type="AlphaFoldDB" id="A0A1F7YYQ3"/>
<dbReference type="Proteomes" id="UP000178870">
    <property type="component" value="Unassembled WGS sequence"/>
</dbReference>
<evidence type="ECO:0000313" key="1">
    <source>
        <dbReference type="EMBL" id="OGM32009.1"/>
    </source>
</evidence>
<proteinExistence type="predicted"/>
<evidence type="ECO:0000313" key="2">
    <source>
        <dbReference type="Proteomes" id="UP000178870"/>
    </source>
</evidence>
<protein>
    <submittedName>
        <fullName evidence="1">Uncharacterized protein</fullName>
    </submittedName>
</protein>
<reference evidence="1 2" key="1">
    <citation type="journal article" date="2016" name="Nat. Commun.">
        <title>Thousands of microbial genomes shed light on interconnected biogeochemical processes in an aquifer system.</title>
        <authorList>
            <person name="Anantharaman K."/>
            <person name="Brown C.T."/>
            <person name="Hug L.A."/>
            <person name="Sharon I."/>
            <person name="Castelle C.J."/>
            <person name="Probst A.J."/>
            <person name="Thomas B.C."/>
            <person name="Singh A."/>
            <person name="Wilkins M.J."/>
            <person name="Karaoz U."/>
            <person name="Brodie E.L."/>
            <person name="Williams K.H."/>
            <person name="Hubbard S.S."/>
            <person name="Banfield J.F."/>
        </authorList>
    </citation>
    <scope>NUCLEOTIDE SEQUENCE [LARGE SCALE GENOMIC DNA]</scope>
</reference>
<accession>A0A1F7YYQ3</accession>
<organism evidence="1 2">
    <name type="scientific">Candidatus Woesebacteria bacterium RIFCSPHIGHO2_01_FULL_44_21</name>
    <dbReference type="NCBI Taxonomy" id="1802503"/>
    <lineage>
        <taxon>Bacteria</taxon>
        <taxon>Candidatus Woeseibacteriota</taxon>
    </lineage>
</organism>
<gene>
    <name evidence="1" type="ORF">A2803_02875</name>
</gene>
<name>A0A1F7YYQ3_9BACT</name>
<dbReference type="EMBL" id="MGGP01000019">
    <property type="protein sequence ID" value="OGM32009.1"/>
    <property type="molecule type" value="Genomic_DNA"/>
</dbReference>
<sequence>MLAITSAVYQFASEHDGNLPATTYALGVGQDFPVCDDPAGVDATEIGGAALQFDMAAAGDCDLAVPVGSTCDANGDGTADAELTVPTYLTEVPSDPSTGAYATGTDYVICVMSDTTPTPGRVYAAATDELGTVVGNFDINVLR</sequence>
<comment type="caution">
    <text evidence="1">The sequence shown here is derived from an EMBL/GenBank/DDBJ whole genome shotgun (WGS) entry which is preliminary data.</text>
</comment>